<accession>A0A6C1F706</accession>
<evidence type="ECO:0000313" key="1">
    <source>
        <dbReference type="EMBL" id="QIE02373.1"/>
    </source>
</evidence>
<organism evidence="1 2">
    <name type="scientific">Escherichia phage fp01</name>
    <dbReference type="NCBI Taxonomy" id="2315695"/>
    <lineage>
        <taxon>Viruses</taxon>
        <taxon>Duplodnaviria</taxon>
        <taxon>Heunggongvirae</taxon>
        <taxon>Uroviricota</taxon>
        <taxon>Caudoviricetes</taxon>
        <taxon>Demerecviridae</taxon>
        <taxon>Markadamsvirinae</taxon>
        <taxon>Tequintavirus</taxon>
        <taxon>Tequintavirus fp01</taxon>
    </lineage>
</organism>
<name>A0A6C1F706_9CAUD</name>
<dbReference type="RefSeq" id="YP_009841466.1">
    <property type="nucleotide sequence ID" value="NC_048731.1"/>
</dbReference>
<dbReference type="EMBL" id="MH745368">
    <property type="protein sequence ID" value="QIE02373.1"/>
    <property type="molecule type" value="Genomic_DNA"/>
</dbReference>
<sequence>MYEPVPYPDVWVPLTDDMRLLSGMAPYDLATINDVTLELPTKSANFTRSTTASYIDKSGKMCFADINEPRFEKQGLLMESQCTNLYTNSEAITGGSLVITTPNASACPTGEMLMTKFTENTNDGEHYCNDKWISLTADTFYCYSAYVKDDTANRLVYLRVASGTTVGMFFDIKNETVATSGSASNIRGGYERLTGGIYRIWVSFAATESRSTIFRLQMAKNTNTTVYQGDGVSGFYIWGIQVEEGIAPTSYIRNSTDTTTTRTADEWWCIPDNAGYRTLADYFERTVSFEFNCKVRPYTSYVEVMQVRGSKYDIICRCDSADNATIRTYRSSTGPTLAIPDIESLPPMTYAQKITGNEISNFFNGKTAKSTSTPVSLTGIPSRLGASPSPTPSKFVYHIKNFRVWYRALNNDQINGLR</sequence>
<protein>
    <submittedName>
        <fullName evidence="1">Uncharacterized protein</fullName>
    </submittedName>
</protein>
<dbReference type="GeneID" id="55611738"/>
<proteinExistence type="predicted"/>
<dbReference type="Proteomes" id="UP000262784">
    <property type="component" value="Segment"/>
</dbReference>
<evidence type="ECO:0000313" key="2">
    <source>
        <dbReference type="Proteomes" id="UP000262784"/>
    </source>
</evidence>
<keyword evidence="2" id="KW-1185">Reference proteome</keyword>
<dbReference type="KEGG" id="vg:55611738"/>
<reference evidence="1" key="1">
    <citation type="submission" date="2018-08" db="EMBL/GenBank/DDBJ databases">
        <title>Complete genome of a polyvalent bacteriophage fp01.</title>
        <authorList>
            <person name="Vasquez J.I."/>
            <person name="Robeson J."/>
            <person name="Santander J."/>
        </authorList>
    </citation>
    <scope>NUCLEOTIDE SEQUENCE [LARGE SCALE GENOMIC DNA]</scope>
</reference>